<evidence type="ECO:0000256" key="1">
    <source>
        <dbReference type="ARBA" id="ARBA00007734"/>
    </source>
</evidence>
<keyword evidence="4" id="KW-1185">Reference proteome</keyword>
<dbReference type="PATRIC" id="fig|1454001.3.peg.344"/>
<evidence type="ECO:0000313" key="3">
    <source>
        <dbReference type="EMBL" id="EXI69668.1"/>
    </source>
</evidence>
<dbReference type="Gene3D" id="1.25.40.10">
    <property type="entry name" value="Tetratricopeptide repeat domain"/>
    <property type="match status" value="1"/>
</dbReference>
<dbReference type="EMBL" id="JFAX01000001">
    <property type="protein sequence ID" value="EXI69668.1"/>
    <property type="molecule type" value="Genomic_DNA"/>
</dbReference>
<feature type="domain" description="Transglycosylase SLT" evidence="2">
    <location>
        <begin position="153"/>
        <end position="254"/>
    </location>
</feature>
<keyword evidence="3" id="KW-0456">Lyase</keyword>
<dbReference type="Gene3D" id="1.10.530.10">
    <property type="match status" value="1"/>
</dbReference>
<dbReference type="Pfam" id="PF01464">
    <property type="entry name" value="SLT"/>
    <property type="match status" value="1"/>
</dbReference>
<proteinExistence type="inferred from homology"/>
<dbReference type="STRING" id="1454001.AW08_00161"/>
<dbReference type="InterPro" id="IPR008258">
    <property type="entry name" value="Transglycosylase_SLT_dom_1"/>
</dbReference>
<evidence type="ECO:0000313" key="4">
    <source>
        <dbReference type="Proteomes" id="UP000020218"/>
    </source>
</evidence>
<dbReference type="InterPro" id="IPR011990">
    <property type="entry name" value="TPR-like_helical_dom_sf"/>
</dbReference>
<organism evidence="3 4">
    <name type="scientific">Candidatus Accumulibacter adjunctus</name>
    <dbReference type="NCBI Taxonomy" id="1454001"/>
    <lineage>
        <taxon>Bacteria</taxon>
        <taxon>Pseudomonadati</taxon>
        <taxon>Pseudomonadota</taxon>
        <taxon>Betaproteobacteria</taxon>
        <taxon>Candidatus Accumulibacter</taxon>
    </lineage>
</organism>
<sequence>MLVGVALLLLVAIALPGGRARAESYIEAPRVTAALQQGHAAEFGVGIRRNLLLAVALYCDAGTMGSPEGFFRVGRVLASAPRPLRNPALANAYLALAARLGHHEAIRLYDSRVASAIIGDECGLYGSSADGTRFDLDGYLAGQSSAKQRIALLIRNAARQYQIDPRLALAIAIAESNLDAAAVSPRNAQGVMQLIPATQERFGVTRPFDPEHNVRGALAYLRWLDKRFAGDWRLIAAAYNAGEGAVERYSGVPPFAETQQYVRRVLHFSGFATRERG</sequence>
<dbReference type="InterPro" id="IPR023346">
    <property type="entry name" value="Lysozyme-like_dom_sf"/>
</dbReference>
<protein>
    <submittedName>
        <fullName evidence="3">Membrane-bound lytic murein transglycosylase D</fullName>
        <ecNumber evidence="3">4.2.2.-</ecNumber>
    </submittedName>
</protein>
<dbReference type="AlphaFoldDB" id="A0A011MIA6"/>
<dbReference type="SUPFAM" id="SSF53955">
    <property type="entry name" value="Lysozyme-like"/>
    <property type="match status" value="1"/>
</dbReference>
<gene>
    <name evidence="3" type="primary">mltD_1</name>
    <name evidence="3" type="ORF">AW08_00161</name>
</gene>
<comment type="caution">
    <text evidence="3">The sequence shown here is derived from an EMBL/GenBank/DDBJ whole genome shotgun (WGS) entry which is preliminary data.</text>
</comment>
<accession>A0A011MIA6</accession>
<dbReference type="CDD" id="cd00254">
    <property type="entry name" value="LT-like"/>
    <property type="match status" value="1"/>
</dbReference>
<dbReference type="SUPFAM" id="SSF81901">
    <property type="entry name" value="HCP-like"/>
    <property type="match status" value="1"/>
</dbReference>
<dbReference type="GO" id="GO:0016829">
    <property type="term" value="F:lyase activity"/>
    <property type="evidence" value="ECO:0007669"/>
    <property type="project" value="UniProtKB-KW"/>
</dbReference>
<dbReference type="Proteomes" id="UP000020218">
    <property type="component" value="Unassembled WGS sequence"/>
</dbReference>
<dbReference type="EC" id="4.2.2.-" evidence="3"/>
<dbReference type="PANTHER" id="PTHR37423">
    <property type="entry name" value="SOLUBLE LYTIC MUREIN TRANSGLYCOSYLASE-RELATED"/>
    <property type="match status" value="1"/>
</dbReference>
<evidence type="ECO:0000259" key="2">
    <source>
        <dbReference type="Pfam" id="PF01464"/>
    </source>
</evidence>
<comment type="similarity">
    <text evidence="1">Belongs to the transglycosylase Slt family.</text>
</comment>
<name>A0A011MIA6_9PROT</name>
<dbReference type="PANTHER" id="PTHR37423:SF2">
    <property type="entry name" value="MEMBRANE-BOUND LYTIC MUREIN TRANSGLYCOSYLASE C"/>
    <property type="match status" value="1"/>
</dbReference>
<reference evidence="3" key="1">
    <citation type="submission" date="2014-02" db="EMBL/GenBank/DDBJ databases">
        <title>Expanding our view of genomic diversity in Candidatus Accumulibacter clades.</title>
        <authorList>
            <person name="Skennerton C.T."/>
            <person name="Barr J.J."/>
            <person name="Slater F.R."/>
            <person name="Bond P.L."/>
            <person name="Tyson G.W."/>
        </authorList>
    </citation>
    <scope>NUCLEOTIDE SEQUENCE [LARGE SCALE GENOMIC DNA]</scope>
</reference>